<evidence type="ECO:0000313" key="3">
    <source>
        <dbReference type="Proteomes" id="UP000093482"/>
    </source>
</evidence>
<keyword evidence="3" id="KW-1185">Reference proteome</keyword>
<evidence type="ECO:0000313" key="2">
    <source>
        <dbReference type="EMBL" id="OCS90340.1"/>
    </source>
</evidence>
<dbReference type="InterPro" id="IPR029021">
    <property type="entry name" value="Prot-tyrosine_phosphatase-like"/>
</dbReference>
<proteinExistence type="inferred from homology"/>
<dbReference type="Proteomes" id="UP000093482">
    <property type="component" value="Unassembled WGS sequence"/>
</dbReference>
<dbReference type="InterPro" id="IPR026893">
    <property type="entry name" value="Tyr/Ser_Pase_IphP-type"/>
</dbReference>
<dbReference type="GO" id="GO:0004721">
    <property type="term" value="F:phosphoprotein phosphatase activity"/>
    <property type="evidence" value="ECO:0007669"/>
    <property type="project" value="InterPro"/>
</dbReference>
<reference evidence="2 3" key="1">
    <citation type="submission" date="2016-07" db="EMBL/GenBank/DDBJ databases">
        <title>Caryophanon latum genome sequencing.</title>
        <authorList>
            <person name="Verma A."/>
            <person name="Pal Y."/>
            <person name="Krishnamurthi S."/>
        </authorList>
    </citation>
    <scope>NUCLEOTIDE SEQUENCE [LARGE SCALE GENOMIC DNA]</scope>
    <source>
        <strain evidence="2 3">DSM 14151</strain>
    </source>
</reference>
<name>A0A1C0YT60_9BACL</name>
<comment type="similarity">
    <text evidence="1">Belongs to the protein-tyrosine phosphatase family.</text>
</comment>
<evidence type="ECO:0000256" key="1">
    <source>
        <dbReference type="ARBA" id="ARBA00009580"/>
    </source>
</evidence>
<accession>A0A1C0YT60</accession>
<dbReference type="SUPFAM" id="SSF52799">
    <property type="entry name" value="(Phosphotyrosine protein) phosphatases II"/>
    <property type="match status" value="1"/>
</dbReference>
<organism evidence="2 3">
    <name type="scientific">Caryophanon latum</name>
    <dbReference type="NCBI Taxonomy" id="33977"/>
    <lineage>
        <taxon>Bacteria</taxon>
        <taxon>Bacillati</taxon>
        <taxon>Bacillota</taxon>
        <taxon>Bacilli</taxon>
        <taxon>Bacillales</taxon>
        <taxon>Caryophanaceae</taxon>
        <taxon>Caryophanon</taxon>
    </lineage>
</organism>
<dbReference type="PANTHER" id="PTHR31126:SF1">
    <property type="entry name" value="TYROSINE SPECIFIC PROTEIN PHOSPHATASES DOMAIN-CONTAINING PROTEIN"/>
    <property type="match status" value="1"/>
</dbReference>
<evidence type="ECO:0008006" key="4">
    <source>
        <dbReference type="Google" id="ProtNLM"/>
    </source>
</evidence>
<protein>
    <recommendedName>
        <fullName evidence="4">Protein tyrosine phosphatase</fullName>
    </recommendedName>
</protein>
<sequence length="251" mass="29062">MIQSPELFEAVFNFRDIGGVQTKDGRTVRYRHLYRCGEISHATQHDLQLLDQLELKTILDYRDEEEAIVSPTPSIQGAEYIRISATFTSTLRMNPSLEQLHEQSDTLFTKENFLQAYRQLPFKNPAYRALMDRIVTKDVPLLQHCTAGKDRTGVGTALVYLLLGVDEETIVHEYLQTNAIIDLQQPEWYTHWAATFGHMDGFTYIAKANEECLRTSLQAILETYDSYDTYFFEEFGITKAMQQDVQSYYLK</sequence>
<dbReference type="Gene3D" id="3.90.190.10">
    <property type="entry name" value="Protein tyrosine phosphatase superfamily"/>
    <property type="match status" value="1"/>
</dbReference>
<comment type="caution">
    <text evidence="2">The sequence shown here is derived from an EMBL/GenBank/DDBJ whole genome shotgun (WGS) entry which is preliminary data.</text>
</comment>
<gene>
    <name evidence="2" type="ORF">A6K76_11920</name>
</gene>
<dbReference type="PANTHER" id="PTHR31126">
    <property type="entry name" value="TYROSINE-PROTEIN PHOSPHATASE"/>
    <property type="match status" value="1"/>
</dbReference>
<dbReference type="Pfam" id="PF13350">
    <property type="entry name" value="Y_phosphatase3"/>
    <property type="match status" value="1"/>
</dbReference>
<dbReference type="EMBL" id="MATO01000038">
    <property type="protein sequence ID" value="OCS90340.1"/>
    <property type="molecule type" value="Genomic_DNA"/>
</dbReference>
<dbReference type="AlphaFoldDB" id="A0A1C0YT60"/>